<keyword evidence="2 3" id="KW-0539">Nucleus</keyword>
<organism evidence="6 7">
    <name type="scientific">Malus baccata</name>
    <name type="common">Siberian crab apple</name>
    <name type="synonym">Pyrus baccata</name>
    <dbReference type="NCBI Taxonomy" id="106549"/>
    <lineage>
        <taxon>Eukaryota</taxon>
        <taxon>Viridiplantae</taxon>
        <taxon>Streptophyta</taxon>
        <taxon>Embryophyta</taxon>
        <taxon>Tracheophyta</taxon>
        <taxon>Spermatophyta</taxon>
        <taxon>Magnoliopsida</taxon>
        <taxon>eudicotyledons</taxon>
        <taxon>Gunneridae</taxon>
        <taxon>Pentapetalae</taxon>
        <taxon>rosids</taxon>
        <taxon>fabids</taxon>
        <taxon>Rosales</taxon>
        <taxon>Rosaceae</taxon>
        <taxon>Amygdaloideae</taxon>
        <taxon>Maleae</taxon>
        <taxon>Malus</taxon>
    </lineage>
</organism>
<name>A0A540NSV1_MALBA</name>
<feature type="compositionally biased region" description="Polar residues" evidence="4">
    <location>
        <begin position="262"/>
        <end position="277"/>
    </location>
</feature>
<dbReference type="STRING" id="106549.A0A540NSV1"/>
<feature type="region of interest" description="Disordered" evidence="4">
    <location>
        <begin position="197"/>
        <end position="287"/>
    </location>
</feature>
<evidence type="ECO:0000256" key="1">
    <source>
        <dbReference type="ARBA" id="ARBA00004123"/>
    </source>
</evidence>
<proteinExistence type="predicted"/>
<dbReference type="Gene3D" id="1.20.930.10">
    <property type="entry name" value="Conserved domain common to transcription factors TFIIS, elongin A, CRSP70"/>
    <property type="match status" value="1"/>
</dbReference>
<dbReference type="InterPro" id="IPR017923">
    <property type="entry name" value="TFIIS_N"/>
</dbReference>
<dbReference type="PANTHER" id="PTHR47210:SF1">
    <property type="entry name" value="MEDIATOR OF RNA POLYMERASE II TRANSCRIPTION SUBUNIT 26C-RELATED"/>
    <property type="match status" value="1"/>
</dbReference>
<gene>
    <name evidence="6" type="ORF">C1H46_000006</name>
</gene>
<comment type="subcellular location">
    <subcellularLocation>
        <location evidence="1 3">Nucleus</location>
    </subcellularLocation>
</comment>
<keyword evidence="7" id="KW-1185">Reference proteome</keyword>
<feature type="region of interest" description="Disordered" evidence="4">
    <location>
        <begin position="407"/>
        <end position="450"/>
    </location>
</feature>
<feature type="compositionally biased region" description="Basic and acidic residues" evidence="4">
    <location>
        <begin position="278"/>
        <end position="287"/>
    </location>
</feature>
<accession>A0A540NSV1</accession>
<feature type="domain" description="TFIIS N-terminal" evidence="5">
    <location>
        <begin position="112"/>
        <end position="189"/>
    </location>
</feature>
<reference evidence="6 7" key="1">
    <citation type="journal article" date="2019" name="G3 (Bethesda)">
        <title>Sequencing of a Wild Apple (Malus baccata) Genome Unravels the Differences Between Cultivated and Wild Apple Species Regarding Disease Resistance and Cold Tolerance.</title>
        <authorList>
            <person name="Chen X."/>
        </authorList>
    </citation>
    <scope>NUCLEOTIDE SEQUENCE [LARGE SCALE GENOMIC DNA]</scope>
    <source>
        <strain evidence="7">cv. Shandingzi</strain>
        <tissue evidence="6">Leaves</tissue>
    </source>
</reference>
<dbReference type="InterPro" id="IPR044790">
    <property type="entry name" value="MD26C-like"/>
</dbReference>
<dbReference type="AlphaFoldDB" id="A0A540NSV1"/>
<sequence length="450" mass="49870">MDHDDFRTILESSGVDIWTFMDTAIAVALADYGTELKHRRDGIVERLYATASVPPQCPNCNADGPNGPNVNQPKAVSPYTPQSVGGDGGEDDEEELDPYAGLFDDEPKNILDIKKHLEDPYQALCSCQSEDTLVELLQSLADMEISVQELKEADIGKRVSQLRKQHPSDVVRRLAKQIINKWKGIVNEWVKLHGEQPSSSTMVDEDSPQQKIPQNGLHQVPDFAYSPNPHNGSSGSDKNYSEPERKPKAVPRRIAPPKPKPTQWTPVSASAPQNRQMGQKESDLDSDRLASARRRLQANYREAENAKKQRTIQVMDIHEIPKPKNSFIARNKGGGGGGGGGSGSHQGRHWDRDVLVACGWGTRDCQLLSRLILTVRYADLEDLAWVDAKVAKDRKDLVKILEVPKSEKKKGKRLQGTTKKADDVRPSKRKSGVEGSSDIPQGRVDTMLEV</sequence>
<dbReference type="SMART" id="SM00509">
    <property type="entry name" value="TFS2N"/>
    <property type="match status" value="1"/>
</dbReference>
<dbReference type="SUPFAM" id="SSF47676">
    <property type="entry name" value="Conserved domain common to transcription factors TFIIS, elongin A, CRSP70"/>
    <property type="match status" value="1"/>
</dbReference>
<evidence type="ECO:0000256" key="2">
    <source>
        <dbReference type="ARBA" id="ARBA00023242"/>
    </source>
</evidence>
<dbReference type="GO" id="GO:0005634">
    <property type="term" value="C:nucleus"/>
    <property type="evidence" value="ECO:0007669"/>
    <property type="project" value="UniProtKB-SubCell"/>
</dbReference>
<evidence type="ECO:0000313" key="7">
    <source>
        <dbReference type="Proteomes" id="UP000315295"/>
    </source>
</evidence>
<dbReference type="EMBL" id="VIEB01000005">
    <property type="protein sequence ID" value="TQE14087.1"/>
    <property type="molecule type" value="Genomic_DNA"/>
</dbReference>
<feature type="compositionally biased region" description="Polar residues" evidence="4">
    <location>
        <begin position="228"/>
        <end position="238"/>
    </location>
</feature>
<evidence type="ECO:0000259" key="5">
    <source>
        <dbReference type="PROSITE" id="PS51319"/>
    </source>
</evidence>
<evidence type="ECO:0000256" key="3">
    <source>
        <dbReference type="PROSITE-ProRule" id="PRU00649"/>
    </source>
</evidence>
<comment type="caution">
    <text evidence="6">The sequence shown here is derived from an EMBL/GenBank/DDBJ whole genome shotgun (WGS) entry which is preliminary data.</text>
</comment>
<dbReference type="InterPro" id="IPR003617">
    <property type="entry name" value="TFIIS/CRSP70_N_sub"/>
</dbReference>
<dbReference type="CDD" id="cd00183">
    <property type="entry name" value="TFIIS_I"/>
    <property type="match status" value="1"/>
</dbReference>
<dbReference type="PROSITE" id="PS51319">
    <property type="entry name" value="TFIIS_N"/>
    <property type="match status" value="1"/>
</dbReference>
<feature type="compositionally biased region" description="Polar residues" evidence="4">
    <location>
        <begin position="68"/>
        <end position="83"/>
    </location>
</feature>
<dbReference type="PANTHER" id="PTHR47210">
    <property type="entry name" value="MEDIATOR OF RNA POLYMERASE II TRANSCRIPTION SUBUNIT 26C-RELATED"/>
    <property type="match status" value="1"/>
</dbReference>
<evidence type="ECO:0000256" key="4">
    <source>
        <dbReference type="SAM" id="MobiDB-lite"/>
    </source>
</evidence>
<dbReference type="InterPro" id="IPR035441">
    <property type="entry name" value="TFIIS/LEDGF_dom_sf"/>
</dbReference>
<evidence type="ECO:0000313" key="6">
    <source>
        <dbReference type="EMBL" id="TQE14087.1"/>
    </source>
</evidence>
<dbReference type="Pfam" id="PF08711">
    <property type="entry name" value="Med26"/>
    <property type="match status" value="1"/>
</dbReference>
<dbReference type="Proteomes" id="UP000315295">
    <property type="component" value="Unassembled WGS sequence"/>
</dbReference>
<protein>
    <recommendedName>
        <fullName evidence="5">TFIIS N-terminal domain-containing protein</fullName>
    </recommendedName>
</protein>
<feature type="region of interest" description="Disordered" evidence="4">
    <location>
        <begin position="59"/>
        <end position="95"/>
    </location>
</feature>